<sequence>MSRKFNPAVNARTYVQRKPPIFLFTVCLLFVAVALVGLSLHVTYEERGVSEDLHSVVEQLVDSPVCLSPQRPPSSTKNASHLEEAGKNSSTPAGPAPQDVSDWVRPDGDEPVMFIAQVELSQQFLSLLTSAIRNGTIHLIGHLASHEPSFVGAFHDIYLPAGASNLPADGPLAWVRFNVSGLEGVLLYSSLLVLPSNVSERENNSISIHLNASQFDSSCLGGTQLKLFETVVQGSAHLTALPLDSFTVVQSRLLHTSYVVLLLVGSLLLWASIWGGSPADSNQPVRDEDEEDEC</sequence>
<dbReference type="InterPro" id="IPR039587">
    <property type="entry name" value="TMEM248/TMEM219_dom"/>
</dbReference>
<evidence type="ECO:0000259" key="7">
    <source>
        <dbReference type="Pfam" id="PF14940"/>
    </source>
</evidence>
<dbReference type="Pfam" id="PF14940">
    <property type="entry name" value="TMEM219"/>
    <property type="match status" value="1"/>
</dbReference>
<evidence type="ECO:0000256" key="1">
    <source>
        <dbReference type="ARBA" id="ARBA00004370"/>
    </source>
</evidence>
<evidence type="ECO:0000256" key="4">
    <source>
        <dbReference type="ARBA" id="ARBA00023136"/>
    </source>
</evidence>
<dbReference type="EMBL" id="LR902118">
    <property type="protein sequence ID" value="CAD7249992.1"/>
    <property type="molecule type" value="Genomic_DNA"/>
</dbReference>
<organism evidence="8">
    <name type="scientific">Darwinula stevensoni</name>
    <dbReference type="NCBI Taxonomy" id="69355"/>
    <lineage>
        <taxon>Eukaryota</taxon>
        <taxon>Metazoa</taxon>
        <taxon>Ecdysozoa</taxon>
        <taxon>Arthropoda</taxon>
        <taxon>Crustacea</taxon>
        <taxon>Oligostraca</taxon>
        <taxon>Ostracoda</taxon>
        <taxon>Podocopa</taxon>
        <taxon>Podocopida</taxon>
        <taxon>Darwinulocopina</taxon>
        <taxon>Darwinuloidea</taxon>
        <taxon>Darwinulidae</taxon>
        <taxon>Darwinula</taxon>
    </lineage>
</organism>
<proteinExistence type="predicted"/>
<comment type="subcellular location">
    <subcellularLocation>
        <location evidence="1">Membrane</location>
    </subcellularLocation>
</comment>
<keyword evidence="9" id="KW-1185">Reference proteome</keyword>
<dbReference type="PANTHER" id="PTHR16002">
    <property type="entry name" value="TRANSMEMBRANE PROTEIN 248-LIKE"/>
    <property type="match status" value="1"/>
</dbReference>
<feature type="transmembrane region" description="Helical" evidence="6">
    <location>
        <begin position="21"/>
        <end position="44"/>
    </location>
</feature>
<evidence type="ECO:0000313" key="9">
    <source>
        <dbReference type="Proteomes" id="UP000677054"/>
    </source>
</evidence>
<keyword evidence="4 6" id="KW-0472">Membrane</keyword>
<protein>
    <recommendedName>
        <fullName evidence="7">TMEM248/TMEM219 domain-containing protein</fullName>
    </recommendedName>
</protein>
<dbReference type="PANTHER" id="PTHR16002:SF4">
    <property type="entry name" value="TMEM248_TMEM219 DOMAIN-CONTAINING PROTEIN"/>
    <property type="match status" value="1"/>
</dbReference>
<feature type="domain" description="TMEM248/TMEM219" evidence="7">
    <location>
        <begin position="12"/>
        <end position="89"/>
    </location>
</feature>
<gene>
    <name evidence="8" type="ORF">DSTB1V02_LOCUS9776</name>
</gene>
<dbReference type="Proteomes" id="UP000677054">
    <property type="component" value="Unassembled WGS sequence"/>
</dbReference>
<reference evidence="8" key="1">
    <citation type="submission" date="2020-11" db="EMBL/GenBank/DDBJ databases">
        <authorList>
            <person name="Tran Van P."/>
        </authorList>
    </citation>
    <scope>NUCLEOTIDE SEQUENCE</scope>
</reference>
<evidence type="ECO:0000256" key="6">
    <source>
        <dbReference type="SAM" id="Phobius"/>
    </source>
</evidence>
<feature type="region of interest" description="Disordered" evidence="5">
    <location>
        <begin position="65"/>
        <end position="102"/>
    </location>
</feature>
<evidence type="ECO:0000256" key="2">
    <source>
        <dbReference type="ARBA" id="ARBA00022692"/>
    </source>
</evidence>
<accession>A0A7R9A9I2</accession>
<dbReference type="InterPro" id="IPR039493">
    <property type="entry name" value="TMEM248/TMEM219"/>
</dbReference>
<keyword evidence="2 6" id="KW-0812">Transmembrane</keyword>
<evidence type="ECO:0000313" key="8">
    <source>
        <dbReference type="EMBL" id="CAD7249992.1"/>
    </source>
</evidence>
<keyword evidence="3 6" id="KW-1133">Transmembrane helix</keyword>
<dbReference type="AlphaFoldDB" id="A0A7R9A9I2"/>
<evidence type="ECO:0000256" key="5">
    <source>
        <dbReference type="SAM" id="MobiDB-lite"/>
    </source>
</evidence>
<dbReference type="GO" id="GO:0016020">
    <property type="term" value="C:membrane"/>
    <property type="evidence" value="ECO:0007669"/>
    <property type="project" value="UniProtKB-SubCell"/>
</dbReference>
<dbReference type="EMBL" id="CAJPEV010002601">
    <property type="protein sequence ID" value="CAG0897440.1"/>
    <property type="molecule type" value="Genomic_DNA"/>
</dbReference>
<evidence type="ECO:0000256" key="3">
    <source>
        <dbReference type="ARBA" id="ARBA00022989"/>
    </source>
</evidence>
<name>A0A7R9A9I2_9CRUS</name>